<dbReference type="Gene3D" id="3.40.50.720">
    <property type="entry name" value="NAD(P)-binding Rossmann-like Domain"/>
    <property type="match status" value="1"/>
</dbReference>
<reference evidence="4" key="1">
    <citation type="submission" date="2020-05" db="EMBL/GenBank/DDBJ databases">
        <title>Mycena genomes resolve the evolution of fungal bioluminescence.</title>
        <authorList>
            <person name="Tsai I.J."/>
        </authorList>
    </citation>
    <scope>NUCLEOTIDE SEQUENCE</scope>
    <source>
        <strain evidence="4">110903Hualien_Pintung</strain>
    </source>
</reference>
<proteinExistence type="inferred from homology"/>
<name>A0A8H6STK3_MYCCL</name>
<dbReference type="Proteomes" id="UP000613580">
    <property type="component" value="Unassembled WGS sequence"/>
</dbReference>
<evidence type="ECO:0000256" key="2">
    <source>
        <dbReference type="ARBA" id="ARBA00023445"/>
    </source>
</evidence>
<keyword evidence="1" id="KW-0560">Oxidoreductase</keyword>
<comment type="caution">
    <text evidence="4">The sequence shown here is derived from an EMBL/GenBank/DDBJ whole genome shotgun (WGS) entry which is preliminary data.</text>
</comment>
<dbReference type="GO" id="GO:0016616">
    <property type="term" value="F:oxidoreductase activity, acting on the CH-OH group of donors, NAD or NADP as acceptor"/>
    <property type="evidence" value="ECO:0007669"/>
    <property type="project" value="TreeGrafter"/>
</dbReference>
<evidence type="ECO:0000313" key="5">
    <source>
        <dbReference type="Proteomes" id="UP000613580"/>
    </source>
</evidence>
<dbReference type="EMBL" id="JACAZE010000010">
    <property type="protein sequence ID" value="KAF7305578.1"/>
    <property type="molecule type" value="Genomic_DNA"/>
</dbReference>
<dbReference type="InterPro" id="IPR001509">
    <property type="entry name" value="Epimerase_deHydtase"/>
</dbReference>
<protein>
    <submittedName>
        <fullName evidence="4">Epimerase domain-containing protein</fullName>
    </submittedName>
</protein>
<accession>A0A8H6STK3</accession>
<gene>
    <name evidence="4" type="ORF">HMN09_00811000</name>
</gene>
<dbReference type="PANTHER" id="PTHR10366">
    <property type="entry name" value="NAD DEPENDENT EPIMERASE/DEHYDRATASE"/>
    <property type="match status" value="1"/>
</dbReference>
<evidence type="ECO:0000313" key="4">
    <source>
        <dbReference type="EMBL" id="KAF7305578.1"/>
    </source>
</evidence>
<dbReference type="Pfam" id="PF01370">
    <property type="entry name" value="Epimerase"/>
    <property type="match status" value="1"/>
</dbReference>
<evidence type="ECO:0000256" key="1">
    <source>
        <dbReference type="ARBA" id="ARBA00023002"/>
    </source>
</evidence>
<evidence type="ECO:0000259" key="3">
    <source>
        <dbReference type="Pfam" id="PF01370"/>
    </source>
</evidence>
<keyword evidence="5" id="KW-1185">Reference proteome</keyword>
<organism evidence="4 5">
    <name type="scientific">Mycena chlorophos</name>
    <name type="common">Agaric fungus</name>
    <name type="synonym">Agaricus chlorophos</name>
    <dbReference type="NCBI Taxonomy" id="658473"/>
    <lineage>
        <taxon>Eukaryota</taxon>
        <taxon>Fungi</taxon>
        <taxon>Dikarya</taxon>
        <taxon>Basidiomycota</taxon>
        <taxon>Agaricomycotina</taxon>
        <taxon>Agaricomycetes</taxon>
        <taxon>Agaricomycetidae</taxon>
        <taxon>Agaricales</taxon>
        <taxon>Marasmiineae</taxon>
        <taxon>Mycenaceae</taxon>
        <taxon>Mycena</taxon>
    </lineage>
</organism>
<dbReference type="SUPFAM" id="SSF51735">
    <property type="entry name" value="NAD(P)-binding Rossmann-fold domains"/>
    <property type="match status" value="1"/>
</dbReference>
<dbReference type="PANTHER" id="PTHR10366:SF564">
    <property type="entry name" value="STEROL-4-ALPHA-CARBOXYLATE 3-DEHYDROGENASE, DECARBOXYLATING"/>
    <property type="match status" value="1"/>
</dbReference>
<comment type="similarity">
    <text evidence="2">Belongs to the NAD(P)-dependent epimerase/dehydratase family. Dihydroflavonol-4-reductase subfamily.</text>
</comment>
<dbReference type="InterPro" id="IPR050425">
    <property type="entry name" value="NAD(P)_dehydrat-like"/>
</dbReference>
<dbReference type="InterPro" id="IPR036291">
    <property type="entry name" value="NAD(P)-bd_dom_sf"/>
</dbReference>
<dbReference type="OrthoDB" id="2735536at2759"/>
<feature type="domain" description="NAD-dependent epimerase/dehydratase" evidence="3">
    <location>
        <begin position="5"/>
        <end position="248"/>
    </location>
</feature>
<sequence length="347" mass="37852">MPELILVTGASGFLGSHIVVQLLEKGYHVRGVARGAKADELSAAYASYGSAFSVVKITGLNDPFPDAFVGVSGLIHVATPMPGVAPIDEMVQQAIDGTLNAIIQAEKAGVKKVVVTSSIATVKNMAAGTGETDKDWNPMPAEYALASKQPMLVYAVSKTLSEKALWDWAEKHPHVEVTTLNPTFFFGPFTPNFPIPAEPKNNNFSTNNILYNVLFRDGQYIPIATRYIDVRDVAAAHIAALSSPPTSQVGRKRMIISSPSAWSVKQLVAFVREKRPELKDRLMENIPEPAPDDVPAYVDWDRVKLVLGLSKEDFKPIETTMLETVDALLAVEKVWKEKGLEPARAAW</sequence>
<dbReference type="AlphaFoldDB" id="A0A8H6STK3"/>